<evidence type="ECO:0000313" key="2">
    <source>
        <dbReference type="EMBL" id="GAH52975.1"/>
    </source>
</evidence>
<proteinExistence type="predicted"/>
<feature type="domain" description="Sulfatase N-terminal" evidence="1">
    <location>
        <begin position="8"/>
        <end position="95"/>
    </location>
</feature>
<protein>
    <recommendedName>
        <fullName evidence="1">Sulfatase N-terminal domain-containing protein</fullName>
    </recommendedName>
</protein>
<name>X1H7G5_9ZZZZ</name>
<feature type="non-terminal residue" evidence="2">
    <location>
        <position position="1"/>
    </location>
</feature>
<dbReference type="SUPFAM" id="SSF53649">
    <property type="entry name" value="Alkaline phosphatase-like"/>
    <property type="match status" value="1"/>
</dbReference>
<dbReference type="InterPro" id="IPR017850">
    <property type="entry name" value="Alkaline_phosphatase_core_sf"/>
</dbReference>
<reference evidence="2" key="1">
    <citation type="journal article" date="2014" name="Front. Microbiol.">
        <title>High frequency of phylogenetically diverse reductive dehalogenase-homologous genes in deep subseafloor sedimentary metagenomes.</title>
        <authorList>
            <person name="Kawai M."/>
            <person name="Futagami T."/>
            <person name="Toyoda A."/>
            <person name="Takaki Y."/>
            <person name="Nishi S."/>
            <person name="Hori S."/>
            <person name="Arai W."/>
            <person name="Tsubouchi T."/>
            <person name="Morono Y."/>
            <person name="Uchiyama I."/>
            <person name="Ito T."/>
            <person name="Fujiyama A."/>
            <person name="Inagaki F."/>
            <person name="Takami H."/>
        </authorList>
    </citation>
    <scope>NUCLEOTIDE SEQUENCE</scope>
    <source>
        <strain evidence="2">Expedition CK06-06</strain>
    </source>
</reference>
<evidence type="ECO:0000259" key="1">
    <source>
        <dbReference type="Pfam" id="PF00884"/>
    </source>
</evidence>
<dbReference type="InterPro" id="IPR000917">
    <property type="entry name" value="Sulfatase_N"/>
</dbReference>
<sequence>EVITKIRKMYEQSIRDMDSGVEELLSMLDRHRLLKDSSIFILSDHGDLLGEHRLLGHLRGLLNELLKIPAIVYEDDASGKGSVYGDPVSQRDIYKLILMSREYPVSKLISTRSTYKKDKIFSEMYSNEFGRMYLDWDKHEINLFKLDETARRLYSLIRGDKKLTYHQSEGKYTLSNLSYNALGMSPRETVSCQEMIEMLNQHMNEEQEARRVSKRRRELCMAINGIIHKLHMKLDNKEKDIVSDSQFI</sequence>
<gene>
    <name evidence="2" type="ORF">S03H2_39984</name>
</gene>
<comment type="caution">
    <text evidence="2">The sequence shown here is derived from an EMBL/GenBank/DDBJ whole genome shotgun (WGS) entry which is preliminary data.</text>
</comment>
<dbReference type="Gene3D" id="3.40.720.10">
    <property type="entry name" value="Alkaline Phosphatase, subunit A"/>
    <property type="match status" value="1"/>
</dbReference>
<dbReference type="Pfam" id="PF00884">
    <property type="entry name" value="Sulfatase"/>
    <property type="match status" value="1"/>
</dbReference>
<dbReference type="AlphaFoldDB" id="X1H7G5"/>
<accession>X1H7G5</accession>
<dbReference type="EMBL" id="BARU01024757">
    <property type="protein sequence ID" value="GAH52975.1"/>
    <property type="molecule type" value="Genomic_DNA"/>
</dbReference>
<organism evidence="2">
    <name type="scientific">marine sediment metagenome</name>
    <dbReference type="NCBI Taxonomy" id="412755"/>
    <lineage>
        <taxon>unclassified sequences</taxon>
        <taxon>metagenomes</taxon>
        <taxon>ecological metagenomes</taxon>
    </lineage>
</organism>